<dbReference type="InterPro" id="IPR036922">
    <property type="entry name" value="Rieske_2Fe-2S_sf"/>
</dbReference>
<dbReference type="Proteomes" id="UP001141259">
    <property type="component" value="Unassembled WGS sequence"/>
</dbReference>
<keyword evidence="6" id="KW-0534">Nitrate assimilation</keyword>
<dbReference type="PROSITE" id="PS51300">
    <property type="entry name" value="NIRD"/>
    <property type="match status" value="1"/>
</dbReference>
<dbReference type="SUPFAM" id="SSF50022">
    <property type="entry name" value="ISP domain"/>
    <property type="match status" value="1"/>
</dbReference>
<dbReference type="PANTHER" id="PTHR40562:SF1">
    <property type="entry name" value="NITRITE REDUCTASE (NADH) SMALL SUBUNIT"/>
    <property type="match status" value="1"/>
</dbReference>
<keyword evidence="1" id="KW-0001">2Fe-2S</keyword>
<name>A0A9X2VND3_9PSEU</name>
<dbReference type="RefSeq" id="WP_259625202.1">
    <property type="nucleotide sequence ID" value="NZ_JANYMP010000011.1"/>
</dbReference>
<dbReference type="GO" id="GO:0016705">
    <property type="term" value="F:oxidoreductase activity, acting on paired donors, with incorporation or reduction of molecular oxygen"/>
    <property type="evidence" value="ECO:0007669"/>
    <property type="project" value="UniProtKB-ARBA"/>
</dbReference>
<evidence type="ECO:0000256" key="2">
    <source>
        <dbReference type="ARBA" id="ARBA00022723"/>
    </source>
</evidence>
<accession>A0A9X2VND3</accession>
<dbReference type="InterPro" id="IPR017941">
    <property type="entry name" value="Rieske_2Fe-2S"/>
</dbReference>
<keyword evidence="5" id="KW-0411">Iron-sulfur</keyword>
<evidence type="ECO:0000313" key="8">
    <source>
        <dbReference type="EMBL" id="MCS7479696.1"/>
    </source>
</evidence>
<evidence type="ECO:0000256" key="4">
    <source>
        <dbReference type="ARBA" id="ARBA00023004"/>
    </source>
</evidence>
<comment type="caution">
    <text evidence="8">The sequence shown here is derived from an EMBL/GenBank/DDBJ whole genome shotgun (WGS) entry which is preliminary data.</text>
</comment>
<dbReference type="AlphaFoldDB" id="A0A9X2VND3"/>
<dbReference type="GO" id="GO:0008942">
    <property type="term" value="F:nitrite reductase [NAD(P)H] activity"/>
    <property type="evidence" value="ECO:0007669"/>
    <property type="project" value="InterPro"/>
</dbReference>
<evidence type="ECO:0000256" key="1">
    <source>
        <dbReference type="ARBA" id="ARBA00022714"/>
    </source>
</evidence>
<dbReference type="GO" id="GO:0051537">
    <property type="term" value="F:2 iron, 2 sulfur cluster binding"/>
    <property type="evidence" value="ECO:0007669"/>
    <property type="project" value="UniProtKB-KW"/>
</dbReference>
<evidence type="ECO:0000256" key="6">
    <source>
        <dbReference type="ARBA" id="ARBA00023063"/>
    </source>
</evidence>
<dbReference type="InterPro" id="IPR012748">
    <property type="entry name" value="Rieske-like_NirD"/>
</dbReference>
<protein>
    <submittedName>
        <fullName evidence="8">Nitrite reductase small subunit NirD</fullName>
    </submittedName>
</protein>
<keyword evidence="9" id="KW-1185">Reference proteome</keyword>
<feature type="domain" description="Rieske" evidence="7">
    <location>
        <begin position="10"/>
        <end position="111"/>
    </location>
</feature>
<reference evidence="8" key="1">
    <citation type="submission" date="2022-08" db="EMBL/GenBank/DDBJ databases">
        <authorList>
            <person name="Tistechok S."/>
            <person name="Samborskyy M."/>
            <person name="Roman I."/>
        </authorList>
    </citation>
    <scope>NUCLEOTIDE SEQUENCE</scope>
    <source>
        <strain evidence="8">DSM 103496</strain>
    </source>
</reference>
<dbReference type="GO" id="GO:0046872">
    <property type="term" value="F:metal ion binding"/>
    <property type="evidence" value="ECO:0007669"/>
    <property type="project" value="UniProtKB-KW"/>
</dbReference>
<organism evidence="8 9">
    <name type="scientific">Umezawaea endophytica</name>
    <dbReference type="NCBI Taxonomy" id="1654476"/>
    <lineage>
        <taxon>Bacteria</taxon>
        <taxon>Bacillati</taxon>
        <taxon>Actinomycetota</taxon>
        <taxon>Actinomycetes</taxon>
        <taxon>Pseudonocardiales</taxon>
        <taxon>Pseudonocardiaceae</taxon>
        <taxon>Umezawaea</taxon>
    </lineage>
</organism>
<dbReference type="GO" id="GO:0042128">
    <property type="term" value="P:nitrate assimilation"/>
    <property type="evidence" value="ECO:0007669"/>
    <property type="project" value="UniProtKB-KW"/>
</dbReference>
<dbReference type="Pfam" id="PF13806">
    <property type="entry name" value="Rieske_2"/>
    <property type="match status" value="1"/>
</dbReference>
<dbReference type="PANTHER" id="PTHR40562">
    <property type="match status" value="1"/>
</dbReference>
<keyword evidence="2" id="KW-0479">Metal-binding</keyword>
<dbReference type="NCBIfam" id="TIGR02378">
    <property type="entry name" value="nirD_assim_sml"/>
    <property type="match status" value="1"/>
</dbReference>
<keyword evidence="3" id="KW-0560">Oxidoreductase</keyword>
<keyword evidence="4" id="KW-0408">Iron</keyword>
<dbReference type="EMBL" id="JANYMP010000011">
    <property type="protein sequence ID" value="MCS7479696.1"/>
    <property type="molecule type" value="Genomic_DNA"/>
</dbReference>
<dbReference type="InterPro" id="IPR017881">
    <property type="entry name" value="NirD"/>
</dbReference>
<dbReference type="PROSITE" id="PS51296">
    <property type="entry name" value="RIESKE"/>
    <property type="match status" value="1"/>
</dbReference>
<evidence type="ECO:0000256" key="3">
    <source>
        <dbReference type="ARBA" id="ARBA00023002"/>
    </source>
</evidence>
<dbReference type="GO" id="GO:0004497">
    <property type="term" value="F:monooxygenase activity"/>
    <property type="evidence" value="ECO:0007669"/>
    <property type="project" value="UniProtKB-ARBA"/>
</dbReference>
<dbReference type="CDD" id="cd03529">
    <property type="entry name" value="Rieske_NirD"/>
    <property type="match status" value="1"/>
</dbReference>
<gene>
    <name evidence="8" type="primary">nirD</name>
    <name evidence="8" type="ORF">NZH93_22780</name>
</gene>
<evidence type="ECO:0000313" key="9">
    <source>
        <dbReference type="Proteomes" id="UP001141259"/>
    </source>
</evidence>
<sequence length="114" mass="11758">MTAVVELTWTSVCAWDALQPEAGVAVLLPDTSQVAVFRTFDGALHAVANVDPFSGASVLSRGIVGDRGGVAVVASPIYKQAFDLRTGACLDDPTVSIAVHPVRVLDGIVQVGSP</sequence>
<proteinExistence type="predicted"/>
<dbReference type="Gene3D" id="2.102.10.10">
    <property type="entry name" value="Rieske [2Fe-2S] iron-sulphur domain"/>
    <property type="match status" value="1"/>
</dbReference>
<evidence type="ECO:0000256" key="5">
    <source>
        <dbReference type="ARBA" id="ARBA00023014"/>
    </source>
</evidence>
<evidence type="ECO:0000259" key="7">
    <source>
        <dbReference type="PROSITE" id="PS51296"/>
    </source>
</evidence>